<feature type="domain" description="SPOR" evidence="7">
    <location>
        <begin position="211"/>
        <end position="291"/>
    </location>
</feature>
<keyword evidence="2 4" id="KW-0456">Lyase</keyword>
<keyword evidence="1" id="KW-0732">Signal</keyword>
<evidence type="ECO:0000256" key="5">
    <source>
        <dbReference type="RuleBase" id="RU003495"/>
    </source>
</evidence>
<accession>A0A842JBX5</accession>
<dbReference type="Pfam" id="PF03330">
    <property type="entry name" value="DPBB_1"/>
    <property type="match status" value="1"/>
</dbReference>
<dbReference type="EC" id="4.2.2.-" evidence="4"/>
<dbReference type="PROSITE" id="PS51724">
    <property type="entry name" value="SPOR"/>
    <property type="match status" value="1"/>
</dbReference>
<dbReference type="GO" id="GO:0008932">
    <property type="term" value="F:lytic endotransglycosylase activity"/>
    <property type="evidence" value="ECO:0007669"/>
    <property type="project" value="UniProtKB-UniRule"/>
</dbReference>
<dbReference type="EMBL" id="JACLZK010000002">
    <property type="protein sequence ID" value="MBC2882943.1"/>
    <property type="molecule type" value="Genomic_DNA"/>
</dbReference>
<keyword evidence="3 4" id="KW-0961">Cell wall biogenesis/degradation</keyword>
<dbReference type="PROSITE" id="PS51257">
    <property type="entry name" value="PROKAR_LIPOPROTEIN"/>
    <property type="match status" value="1"/>
</dbReference>
<dbReference type="Proteomes" id="UP000552683">
    <property type="component" value="Unassembled WGS sequence"/>
</dbReference>
<dbReference type="Pfam" id="PF05036">
    <property type="entry name" value="SPOR"/>
    <property type="match status" value="1"/>
</dbReference>
<dbReference type="RefSeq" id="WP_185898529.1">
    <property type="nucleotide sequence ID" value="NZ_JACLZK010000002.1"/>
</dbReference>
<dbReference type="HAMAP" id="MF_02071">
    <property type="entry name" value="RlpA"/>
    <property type="match status" value="1"/>
</dbReference>
<dbReference type="InterPro" id="IPR012997">
    <property type="entry name" value="RplA"/>
</dbReference>
<keyword evidence="4" id="KW-1003">Cell membrane</keyword>
<keyword evidence="4" id="KW-0449">Lipoprotein</keyword>
<evidence type="ECO:0000256" key="1">
    <source>
        <dbReference type="ARBA" id="ARBA00022729"/>
    </source>
</evidence>
<dbReference type="GO" id="GO:0005886">
    <property type="term" value="C:plasma membrane"/>
    <property type="evidence" value="ECO:0007669"/>
    <property type="project" value="UniProtKB-SubCell"/>
</dbReference>
<keyword evidence="4" id="KW-0472">Membrane</keyword>
<evidence type="ECO:0000256" key="2">
    <source>
        <dbReference type="ARBA" id="ARBA00023239"/>
    </source>
</evidence>
<dbReference type="InterPro" id="IPR009009">
    <property type="entry name" value="RlpA-like_DPBB"/>
</dbReference>
<name>A0A842JBX5_9BACT</name>
<sequence>MPQPSRAKFIFFSLFFVFFMSGCSFLTSPFGGITGSGGSKKSGKINSSKGMHEATMRPYTINGKTYYPTVVKVGDRASGIASWYGPDFHGKKTSNGETYDMHAMTAAHKTLPMNTMVRVTNIKNGKNIIVRINDRGPFVAGRVIDLSKTGAVKLDVFNAGTAPVLLEVVGFNGNVGGAAVVASSQPSSKQPSSQKPSTQTKSQPQQQQQQTFVGGIFMVQIGAFKNLSGANAFKQQHAGQYGNGAYDAVIKSYELDGGKIYRVFISGFRSEEEAKDFISAGHISGAFFVRE</sequence>
<gene>
    <name evidence="4" type="primary">rlpA</name>
    <name evidence="8" type="ORF">H7R39_06680</name>
</gene>
<keyword evidence="4" id="KW-0564">Palmitate</keyword>
<dbReference type="InterPro" id="IPR036680">
    <property type="entry name" value="SPOR-like_sf"/>
</dbReference>
<comment type="subcellular location">
    <subcellularLocation>
        <location evidence="4">Cell membrane</location>
        <topology evidence="4">Lipid-anchor</topology>
    </subcellularLocation>
</comment>
<evidence type="ECO:0000313" key="8">
    <source>
        <dbReference type="EMBL" id="MBC2882943.1"/>
    </source>
</evidence>
<comment type="caution">
    <text evidence="8">The sequence shown here is derived from an EMBL/GenBank/DDBJ whole genome shotgun (WGS) entry which is preliminary data.</text>
</comment>
<dbReference type="GO" id="GO:0071555">
    <property type="term" value="P:cell wall organization"/>
    <property type="evidence" value="ECO:0007669"/>
    <property type="project" value="UniProtKB-KW"/>
</dbReference>
<comment type="function">
    <text evidence="4">Lytic transglycosylase with a strong preference for naked glycan strands that lack stem peptides.</text>
</comment>
<dbReference type="NCBIfam" id="TIGR00413">
    <property type="entry name" value="rlpA"/>
    <property type="match status" value="1"/>
</dbReference>
<dbReference type="PANTHER" id="PTHR34183">
    <property type="entry name" value="ENDOLYTIC PEPTIDOGLYCAN TRANSGLYCOSYLASE RLPA"/>
    <property type="match status" value="1"/>
</dbReference>
<feature type="region of interest" description="Disordered" evidence="6">
    <location>
        <begin position="182"/>
        <end position="207"/>
    </location>
</feature>
<dbReference type="InterPro" id="IPR034718">
    <property type="entry name" value="RlpA"/>
</dbReference>
<dbReference type="Gene3D" id="3.30.70.1070">
    <property type="entry name" value="Sporulation related repeat"/>
    <property type="match status" value="1"/>
</dbReference>
<evidence type="ECO:0000256" key="4">
    <source>
        <dbReference type="HAMAP-Rule" id="MF_02071"/>
    </source>
</evidence>
<evidence type="ECO:0000259" key="7">
    <source>
        <dbReference type="PROSITE" id="PS51724"/>
    </source>
</evidence>
<dbReference type="GO" id="GO:0000270">
    <property type="term" value="P:peptidoglycan metabolic process"/>
    <property type="evidence" value="ECO:0007669"/>
    <property type="project" value="UniProtKB-UniRule"/>
</dbReference>
<proteinExistence type="inferred from homology"/>
<reference evidence="8 9" key="1">
    <citation type="submission" date="2020-08" db="EMBL/GenBank/DDBJ databases">
        <title>Complete genome and description of Campylobacter massiliensis Marseille-Q3452 sp. nov.</title>
        <authorList>
            <person name="Antezack A."/>
        </authorList>
    </citation>
    <scope>NUCLEOTIDE SEQUENCE [LARGE SCALE GENOMIC DNA]</scope>
    <source>
        <strain evidence="8 9">Marseille-Q3452</strain>
    </source>
</reference>
<organism evidence="8 9">
    <name type="scientific">Campylobacter massiliensis</name>
    <dbReference type="NCBI Taxonomy" id="2762557"/>
    <lineage>
        <taxon>Bacteria</taxon>
        <taxon>Pseudomonadati</taxon>
        <taxon>Campylobacterota</taxon>
        <taxon>Epsilonproteobacteria</taxon>
        <taxon>Campylobacterales</taxon>
        <taxon>Campylobacteraceae</taxon>
        <taxon>Campylobacter</taxon>
    </lineage>
</organism>
<comment type="similarity">
    <text evidence="4 5">Belongs to the RlpA family.</text>
</comment>
<dbReference type="InterPro" id="IPR036908">
    <property type="entry name" value="RlpA-like_sf"/>
</dbReference>
<evidence type="ECO:0000313" key="9">
    <source>
        <dbReference type="Proteomes" id="UP000552683"/>
    </source>
</evidence>
<evidence type="ECO:0000256" key="6">
    <source>
        <dbReference type="SAM" id="MobiDB-lite"/>
    </source>
</evidence>
<evidence type="ECO:0000256" key="3">
    <source>
        <dbReference type="ARBA" id="ARBA00023316"/>
    </source>
</evidence>
<protein>
    <recommendedName>
        <fullName evidence="4">Probable endolytic peptidoglycan transglycosylase RlpA</fullName>
        <ecNumber evidence="4">4.2.2.-</ecNumber>
    </recommendedName>
</protein>
<dbReference type="SUPFAM" id="SSF50685">
    <property type="entry name" value="Barwin-like endoglucanases"/>
    <property type="match status" value="1"/>
</dbReference>
<dbReference type="InterPro" id="IPR007730">
    <property type="entry name" value="SPOR-like_dom"/>
</dbReference>
<dbReference type="AlphaFoldDB" id="A0A842JBX5"/>
<dbReference type="PANTHER" id="PTHR34183:SF1">
    <property type="entry name" value="ENDOLYTIC PEPTIDOGLYCAN TRANSGLYCOSYLASE RLPA"/>
    <property type="match status" value="1"/>
</dbReference>
<dbReference type="CDD" id="cd22268">
    <property type="entry name" value="DPBB_RlpA-like"/>
    <property type="match status" value="1"/>
</dbReference>
<dbReference type="SUPFAM" id="SSF110997">
    <property type="entry name" value="Sporulation related repeat"/>
    <property type="match status" value="1"/>
</dbReference>
<dbReference type="GO" id="GO:0042834">
    <property type="term" value="F:peptidoglycan binding"/>
    <property type="evidence" value="ECO:0007669"/>
    <property type="project" value="InterPro"/>
</dbReference>
<keyword evidence="9" id="KW-1185">Reference proteome</keyword>
<dbReference type="Gene3D" id="2.40.40.10">
    <property type="entry name" value="RlpA-like domain"/>
    <property type="match status" value="1"/>
</dbReference>